<accession>A0A5B8R9M2</accession>
<feature type="transmembrane region" description="Helical" evidence="1">
    <location>
        <begin position="98"/>
        <end position="121"/>
    </location>
</feature>
<gene>
    <name evidence="3" type="primary">lgoT_1</name>
    <name evidence="3" type="ORF">KBTEX_02207</name>
</gene>
<feature type="transmembrane region" description="Helical" evidence="1">
    <location>
        <begin position="297"/>
        <end position="317"/>
    </location>
</feature>
<feature type="domain" description="Major facilitator superfamily (MFS) profile" evidence="2">
    <location>
        <begin position="20"/>
        <end position="413"/>
    </location>
</feature>
<reference evidence="3" key="1">
    <citation type="submission" date="2019-06" db="EMBL/GenBank/DDBJ databases">
        <authorList>
            <person name="Murdoch R.W."/>
            <person name="Fathepure B."/>
        </authorList>
    </citation>
    <scope>NUCLEOTIDE SEQUENCE</scope>
</reference>
<feature type="transmembrane region" description="Helical" evidence="1">
    <location>
        <begin position="18"/>
        <end position="44"/>
    </location>
</feature>
<feature type="transmembrane region" description="Helical" evidence="1">
    <location>
        <begin position="230"/>
        <end position="253"/>
    </location>
</feature>
<organism evidence="3">
    <name type="scientific">uncultured organism</name>
    <dbReference type="NCBI Taxonomy" id="155900"/>
    <lineage>
        <taxon>unclassified sequences</taxon>
        <taxon>environmental samples</taxon>
    </lineage>
</organism>
<name>A0A5B8R9M2_9ZZZZ</name>
<dbReference type="Gene3D" id="1.20.1250.20">
    <property type="entry name" value="MFS general substrate transporter like domains"/>
    <property type="match status" value="2"/>
</dbReference>
<feature type="transmembrane region" description="Helical" evidence="1">
    <location>
        <begin position="175"/>
        <end position="194"/>
    </location>
</feature>
<dbReference type="InterPro" id="IPR052952">
    <property type="entry name" value="MFS-Transporter"/>
</dbReference>
<dbReference type="GO" id="GO:0022857">
    <property type="term" value="F:transmembrane transporter activity"/>
    <property type="evidence" value="ECO:0007669"/>
    <property type="project" value="InterPro"/>
</dbReference>
<evidence type="ECO:0000256" key="1">
    <source>
        <dbReference type="SAM" id="Phobius"/>
    </source>
</evidence>
<evidence type="ECO:0000313" key="3">
    <source>
        <dbReference type="EMBL" id="QEA05879.1"/>
    </source>
</evidence>
<dbReference type="Pfam" id="PF07690">
    <property type="entry name" value="MFS_1"/>
    <property type="match status" value="1"/>
</dbReference>
<keyword evidence="1" id="KW-1133">Transmembrane helix</keyword>
<feature type="transmembrane region" description="Helical" evidence="1">
    <location>
        <begin position="265"/>
        <end position="285"/>
    </location>
</feature>
<dbReference type="EMBL" id="MN079114">
    <property type="protein sequence ID" value="QEA05879.1"/>
    <property type="molecule type" value="Genomic_DNA"/>
</dbReference>
<protein>
    <submittedName>
        <fullName evidence="3">Putative L-galactonate transporter</fullName>
    </submittedName>
</protein>
<dbReference type="InterPro" id="IPR011701">
    <property type="entry name" value="MFS"/>
</dbReference>
<proteinExistence type="predicted"/>
<keyword evidence="1" id="KW-0472">Membrane</keyword>
<feature type="transmembrane region" description="Helical" evidence="1">
    <location>
        <begin position="387"/>
        <end position="409"/>
    </location>
</feature>
<dbReference type="PANTHER" id="PTHR23527">
    <property type="entry name" value="BLL3282 PROTEIN"/>
    <property type="match status" value="1"/>
</dbReference>
<dbReference type="PANTHER" id="PTHR23527:SF1">
    <property type="entry name" value="BLL3282 PROTEIN"/>
    <property type="match status" value="1"/>
</dbReference>
<dbReference type="SUPFAM" id="SSF103473">
    <property type="entry name" value="MFS general substrate transporter"/>
    <property type="match status" value="1"/>
</dbReference>
<sequence length="415" mass="42755">MASVRATLERPEDRPYRWWVLAAAMTAQTTAAVSTQGIGVLGGFIQADFGLTNAGVGALAGVLNVAPVLGLLFVGAWLDQAGERLVIGTGAFVMGLSMAATGLVTGLAGLLVCLLFVGVGYSTAQPGGSKAVFHWFAPRERGLAMGLRQAGLPLGGVMAAALFPGIANDLGWRSAFLAGAGVVLAGGALFCLVYHSPNREGRAALPVGSSDFIPMRSHARALLALPAFRLAAFAGVVLITLQTIALMFLALYYRDSLGMPLTLGAVHLLLMQLAGAAGRIVLAALSDRIARGRTVMVAATAVGCLTGLVAVGLVPAIDPDPVLLYAASAWLGFFGFGWYGPWVAWITEISPHERLGTTLGIAMAINQIAIVVTPIVFGALVDAAGGYRLPGAVLMGVIAMYLGYASLVAPRVSRS</sequence>
<evidence type="ECO:0000259" key="2">
    <source>
        <dbReference type="PROSITE" id="PS50850"/>
    </source>
</evidence>
<feature type="transmembrane region" description="Helical" evidence="1">
    <location>
        <begin position="323"/>
        <end position="347"/>
    </location>
</feature>
<dbReference type="InterPro" id="IPR036259">
    <property type="entry name" value="MFS_trans_sf"/>
</dbReference>
<dbReference type="PROSITE" id="PS50850">
    <property type="entry name" value="MFS"/>
    <property type="match status" value="1"/>
</dbReference>
<keyword evidence="1" id="KW-0812">Transmembrane</keyword>
<dbReference type="AlphaFoldDB" id="A0A5B8R9M2"/>
<feature type="transmembrane region" description="Helical" evidence="1">
    <location>
        <begin position="359"/>
        <end position="381"/>
    </location>
</feature>
<feature type="transmembrane region" description="Helical" evidence="1">
    <location>
        <begin position="56"/>
        <end position="78"/>
    </location>
</feature>
<dbReference type="InterPro" id="IPR020846">
    <property type="entry name" value="MFS_dom"/>
</dbReference>